<dbReference type="EMBL" id="CADCTQ010000114">
    <property type="protein sequence ID" value="CAA9236274.1"/>
    <property type="molecule type" value="Genomic_DNA"/>
</dbReference>
<dbReference type="InterPro" id="IPR008030">
    <property type="entry name" value="NmrA-like"/>
</dbReference>
<protein>
    <recommendedName>
        <fullName evidence="1">NmrA-like domain-containing protein</fullName>
    </recommendedName>
</protein>
<dbReference type="PANTHER" id="PTHR43162:SF1">
    <property type="entry name" value="PRESTALK A DIFFERENTIATION PROTEIN A"/>
    <property type="match status" value="1"/>
</dbReference>
<dbReference type="SUPFAM" id="SSF51735">
    <property type="entry name" value="NAD(P)-binding Rossmann-fold domains"/>
    <property type="match status" value="1"/>
</dbReference>
<dbReference type="PANTHER" id="PTHR43162">
    <property type="match status" value="1"/>
</dbReference>
<dbReference type="InterPro" id="IPR036291">
    <property type="entry name" value="NAD(P)-bd_dom_sf"/>
</dbReference>
<dbReference type="CDD" id="cd05269">
    <property type="entry name" value="TMR_SDR_a"/>
    <property type="match status" value="1"/>
</dbReference>
<dbReference type="Pfam" id="PF05368">
    <property type="entry name" value="NmrA"/>
    <property type="match status" value="1"/>
</dbReference>
<gene>
    <name evidence="2" type="ORF">AVDCRST_MAG56-1218</name>
</gene>
<sequence>MKTKILVTGATGNVGAATIAHLLAQYAGAVEVTAAVQDVTRARQALLHPELRFVRFNFEDLSTVKAALAGMDKLFLLRPPQLADVRQYLEPVVLAAKAAGVKHVVFLSLQGVEHNKLTPHYKVEQIIRREGLPYTFLRPSFFMQNLSTTHRAEIAERSEIFIPAGRGKTNFVDVRDVGEAAARVLAGENHLNRAYELTGADACDYYEVAALLGRTLGRPIRYANPSVVRFCWRKWREGVPVPFILVMTALYMVARLGKAAGYAPDLQVLLGRVPTSLAQFAEDYRDAWA</sequence>
<organism evidence="2">
    <name type="scientific">uncultured Cytophagales bacterium</name>
    <dbReference type="NCBI Taxonomy" id="158755"/>
    <lineage>
        <taxon>Bacteria</taxon>
        <taxon>Pseudomonadati</taxon>
        <taxon>Bacteroidota</taxon>
        <taxon>Sphingobacteriia</taxon>
        <taxon>Sphingobacteriales</taxon>
        <taxon>environmental samples</taxon>
    </lineage>
</organism>
<name>A0A6J4HX33_9SPHI</name>
<evidence type="ECO:0000259" key="1">
    <source>
        <dbReference type="Pfam" id="PF05368"/>
    </source>
</evidence>
<feature type="domain" description="NmrA-like" evidence="1">
    <location>
        <begin position="1"/>
        <end position="224"/>
    </location>
</feature>
<dbReference type="Gene3D" id="3.90.25.10">
    <property type="entry name" value="UDP-galactose 4-epimerase, domain 1"/>
    <property type="match status" value="1"/>
</dbReference>
<dbReference type="Gene3D" id="3.40.50.720">
    <property type="entry name" value="NAD(P)-binding Rossmann-like Domain"/>
    <property type="match status" value="1"/>
</dbReference>
<reference evidence="2" key="1">
    <citation type="submission" date="2020-02" db="EMBL/GenBank/DDBJ databases">
        <authorList>
            <person name="Meier V. D."/>
        </authorList>
    </citation>
    <scope>NUCLEOTIDE SEQUENCE</scope>
    <source>
        <strain evidence="2">AVDCRST_MAG56</strain>
    </source>
</reference>
<accession>A0A6J4HX33</accession>
<proteinExistence type="predicted"/>
<dbReference type="AlphaFoldDB" id="A0A6J4HX33"/>
<evidence type="ECO:0000313" key="2">
    <source>
        <dbReference type="EMBL" id="CAA9236274.1"/>
    </source>
</evidence>
<dbReference type="InterPro" id="IPR051604">
    <property type="entry name" value="Ergot_Alk_Oxidoreductase"/>
</dbReference>